<dbReference type="InterPro" id="IPR021139">
    <property type="entry name" value="NYN"/>
</dbReference>
<evidence type="ECO:0000313" key="2">
    <source>
        <dbReference type="EMBL" id="CDW84069.1"/>
    </source>
</evidence>
<gene>
    <name evidence="2" type="primary">Contig16197.g17257</name>
    <name evidence="2" type="ORF">STYLEM_13126</name>
</gene>
<reference evidence="2 3" key="1">
    <citation type="submission" date="2014-06" db="EMBL/GenBank/DDBJ databases">
        <authorList>
            <person name="Swart Estienne"/>
        </authorList>
    </citation>
    <scope>NUCLEOTIDE SEQUENCE [LARGE SCALE GENOMIC DNA]</scope>
    <source>
        <strain evidence="2 3">130c</strain>
    </source>
</reference>
<dbReference type="Pfam" id="PF01936">
    <property type="entry name" value="NYN"/>
    <property type="match status" value="1"/>
</dbReference>
<accession>A0A078APJ8</accession>
<proteinExistence type="predicted"/>
<feature type="domain" description="NYN" evidence="1">
    <location>
        <begin position="63"/>
        <end position="216"/>
    </location>
</feature>
<organism evidence="2 3">
    <name type="scientific">Stylonychia lemnae</name>
    <name type="common">Ciliate</name>
    <dbReference type="NCBI Taxonomy" id="5949"/>
    <lineage>
        <taxon>Eukaryota</taxon>
        <taxon>Sar</taxon>
        <taxon>Alveolata</taxon>
        <taxon>Ciliophora</taxon>
        <taxon>Intramacronucleata</taxon>
        <taxon>Spirotrichea</taxon>
        <taxon>Stichotrichia</taxon>
        <taxon>Sporadotrichida</taxon>
        <taxon>Oxytrichidae</taxon>
        <taxon>Stylonychinae</taxon>
        <taxon>Stylonychia</taxon>
    </lineage>
</organism>
<evidence type="ECO:0000313" key="3">
    <source>
        <dbReference type="Proteomes" id="UP000039865"/>
    </source>
</evidence>
<name>A0A078APJ8_STYLE</name>
<keyword evidence="3" id="KW-1185">Reference proteome</keyword>
<dbReference type="Proteomes" id="UP000039865">
    <property type="component" value="Unassembled WGS sequence"/>
</dbReference>
<dbReference type="AlphaFoldDB" id="A0A078APJ8"/>
<dbReference type="Gene3D" id="3.40.50.1010">
    <property type="entry name" value="5'-nuclease"/>
    <property type="match status" value="1"/>
</dbReference>
<evidence type="ECO:0000259" key="1">
    <source>
        <dbReference type="Pfam" id="PF01936"/>
    </source>
</evidence>
<dbReference type="EMBL" id="CCKQ01012452">
    <property type="protein sequence ID" value="CDW84069.1"/>
    <property type="molecule type" value="Genomic_DNA"/>
</dbReference>
<dbReference type="InParanoid" id="A0A078APJ8"/>
<dbReference type="GO" id="GO:0004540">
    <property type="term" value="F:RNA nuclease activity"/>
    <property type="evidence" value="ECO:0007669"/>
    <property type="project" value="InterPro"/>
</dbReference>
<protein>
    <recommendedName>
        <fullName evidence="1">NYN domain-containing protein</fullName>
    </recommendedName>
</protein>
<sequence length="293" mass="34790">MLMYQQYYPQQPFQQYPQPSPFQQPPILPQQFKQATQSQNPEILIDQKQKKILPPLNHVLVIDGAYLQIGMNQANQQGNQFFPLEKDGNFQVFIHFLEKMVGHDFNEIKFVTAEDNETHARHKKFYSELARCKNVKIDQREFKYRSQTCKCKSEIKWKVQAEVDVAIAVYLIDYAQSKRIETITLFAGDRDFIDAITYCKQRLKKPIMILAFEENLAFRIKQSGVQIINVSNYLHMLKKFQKKQEKVPIDNKQIGKIKEQVQQQYQRKANTVMILKHKSWECTLKIIYFKRVY</sequence>